<reference evidence="2" key="1">
    <citation type="submission" date="2020-10" db="EMBL/GenBank/DDBJ databases">
        <authorList>
            <person name="Gilroy R."/>
        </authorList>
    </citation>
    <scope>NUCLEOTIDE SEQUENCE</scope>
    <source>
        <strain evidence="2">10037</strain>
    </source>
</reference>
<dbReference type="AlphaFoldDB" id="A0A9D9I4I7"/>
<comment type="caution">
    <text evidence="2">The sequence shown here is derived from an EMBL/GenBank/DDBJ whole genome shotgun (WGS) entry which is preliminary data.</text>
</comment>
<proteinExistence type="predicted"/>
<keyword evidence="1" id="KW-0732">Signal</keyword>
<gene>
    <name evidence="2" type="ORF">IAB93_07510</name>
</gene>
<evidence type="ECO:0000256" key="1">
    <source>
        <dbReference type="SAM" id="SignalP"/>
    </source>
</evidence>
<evidence type="ECO:0000313" key="2">
    <source>
        <dbReference type="EMBL" id="MBO8465825.1"/>
    </source>
</evidence>
<dbReference type="Proteomes" id="UP000823597">
    <property type="component" value="Unassembled WGS sequence"/>
</dbReference>
<reference evidence="2" key="2">
    <citation type="journal article" date="2021" name="PeerJ">
        <title>Extensive microbial diversity within the chicken gut microbiome revealed by metagenomics and culture.</title>
        <authorList>
            <person name="Gilroy R."/>
            <person name="Ravi A."/>
            <person name="Getino M."/>
            <person name="Pursley I."/>
            <person name="Horton D.L."/>
            <person name="Alikhan N.F."/>
            <person name="Baker D."/>
            <person name="Gharbi K."/>
            <person name="Hall N."/>
            <person name="Watson M."/>
            <person name="Adriaenssens E.M."/>
            <person name="Foster-Nyarko E."/>
            <person name="Jarju S."/>
            <person name="Secka A."/>
            <person name="Antonio M."/>
            <person name="Oren A."/>
            <person name="Chaudhuri R.R."/>
            <person name="La Ragione R."/>
            <person name="Hildebrand F."/>
            <person name="Pallen M.J."/>
        </authorList>
    </citation>
    <scope>NUCLEOTIDE SEQUENCE</scope>
    <source>
        <strain evidence="2">10037</strain>
    </source>
</reference>
<feature type="chain" id="PRO_5038933406" description="Outer membrane protein beta-barrel domain-containing protein" evidence="1">
    <location>
        <begin position="23"/>
        <end position="185"/>
    </location>
</feature>
<evidence type="ECO:0000313" key="3">
    <source>
        <dbReference type="Proteomes" id="UP000823597"/>
    </source>
</evidence>
<evidence type="ECO:0008006" key="4">
    <source>
        <dbReference type="Google" id="ProtNLM"/>
    </source>
</evidence>
<organism evidence="2 3">
    <name type="scientific">Candidatus Merdivivens pullistercoris</name>
    <dbReference type="NCBI Taxonomy" id="2840873"/>
    <lineage>
        <taxon>Bacteria</taxon>
        <taxon>Pseudomonadati</taxon>
        <taxon>Bacteroidota</taxon>
        <taxon>Bacteroidia</taxon>
        <taxon>Bacteroidales</taxon>
        <taxon>Muribaculaceae</taxon>
        <taxon>Muribaculaceae incertae sedis</taxon>
        <taxon>Candidatus Merdivivens</taxon>
    </lineage>
</organism>
<dbReference type="EMBL" id="JADIME010000077">
    <property type="protein sequence ID" value="MBO8465825.1"/>
    <property type="molecule type" value="Genomic_DNA"/>
</dbReference>
<protein>
    <recommendedName>
        <fullName evidence="4">Outer membrane protein beta-barrel domain-containing protein</fullName>
    </recommendedName>
</protein>
<sequence>MNKNFLKSILLSGLILFPAMLAAQEKDGGVAFKRWENTLEAGLNTNFSESSPYAVADFSIGLKYWFNDRWGFGFDLTGVAPYGFLDRSKSFSSVIDLGLAGAFRIISKPRSRLDLNVGVGSAVLAYSKSDYNLYCDCALRLGFLHDRAARVNPYVSLGVSYRHPYRTDLFNDKVMMSVGIGMWLK</sequence>
<feature type="signal peptide" evidence="1">
    <location>
        <begin position="1"/>
        <end position="22"/>
    </location>
</feature>
<accession>A0A9D9I4I7</accession>
<name>A0A9D9I4I7_9BACT</name>